<protein>
    <recommendedName>
        <fullName evidence="14">Galactosyltransferase C-terminal domain-containing protein</fullName>
    </recommendedName>
</protein>
<comment type="subcellular location">
    <subcellularLocation>
        <location evidence="1">Membrane</location>
        <topology evidence="1">Single-pass type II membrane protein</topology>
    </subcellularLocation>
</comment>
<evidence type="ECO:0000256" key="1">
    <source>
        <dbReference type="ARBA" id="ARBA00004606"/>
    </source>
</evidence>
<dbReference type="Pfam" id="PF13733">
    <property type="entry name" value="Glyco_transf_7N"/>
    <property type="match status" value="1"/>
</dbReference>
<feature type="domain" description="Galactosyltransferase N-terminal" evidence="12">
    <location>
        <begin position="5"/>
        <end position="88"/>
    </location>
</feature>
<dbReference type="GO" id="GO:0008378">
    <property type="term" value="F:galactosyltransferase activity"/>
    <property type="evidence" value="ECO:0007669"/>
    <property type="project" value="TreeGrafter"/>
</dbReference>
<evidence type="ECO:0000256" key="9">
    <source>
        <dbReference type="ARBA" id="ARBA00023136"/>
    </source>
</evidence>
<keyword evidence="8" id="KW-1133">Transmembrane helix</keyword>
<dbReference type="Gene3D" id="3.90.550.10">
    <property type="entry name" value="Spore Coat Polysaccharide Biosynthesis Protein SpsA, Chain A"/>
    <property type="match status" value="1"/>
</dbReference>
<evidence type="ECO:0000256" key="10">
    <source>
        <dbReference type="ARBA" id="ARBA00023180"/>
    </source>
</evidence>
<dbReference type="InterPro" id="IPR027791">
    <property type="entry name" value="Galactosyl_T_C"/>
</dbReference>
<comment type="similarity">
    <text evidence="3">Belongs to the glycosyltransferase 7 family.</text>
</comment>
<keyword evidence="4" id="KW-0328">Glycosyltransferase</keyword>
<keyword evidence="9" id="KW-0472">Membrane</keyword>
<evidence type="ECO:0000256" key="7">
    <source>
        <dbReference type="ARBA" id="ARBA00022968"/>
    </source>
</evidence>
<keyword evidence="10" id="KW-0325">Glycoprotein</keyword>
<keyword evidence="6" id="KW-0812">Transmembrane</keyword>
<dbReference type="AlphaFoldDB" id="A0A6C0E8M8"/>
<reference evidence="13" key="1">
    <citation type="journal article" date="2020" name="Nature">
        <title>Giant virus diversity and host interactions through global metagenomics.</title>
        <authorList>
            <person name="Schulz F."/>
            <person name="Roux S."/>
            <person name="Paez-Espino D."/>
            <person name="Jungbluth S."/>
            <person name="Walsh D.A."/>
            <person name="Denef V.J."/>
            <person name="McMahon K.D."/>
            <person name="Konstantinidis K.T."/>
            <person name="Eloe-Fadrosh E.A."/>
            <person name="Kyrpides N.C."/>
            <person name="Woyke T."/>
        </authorList>
    </citation>
    <scope>NUCLEOTIDE SEQUENCE</scope>
    <source>
        <strain evidence="13">GVMAG-M-3300023179-132</strain>
    </source>
</reference>
<evidence type="ECO:0000256" key="2">
    <source>
        <dbReference type="ARBA" id="ARBA00004922"/>
    </source>
</evidence>
<dbReference type="PRINTS" id="PR02050">
    <property type="entry name" value="B14GALTRFASE"/>
</dbReference>
<evidence type="ECO:0000259" key="12">
    <source>
        <dbReference type="Pfam" id="PF13733"/>
    </source>
</evidence>
<dbReference type="Pfam" id="PF02709">
    <property type="entry name" value="Glyco_transf_7C"/>
    <property type="match status" value="1"/>
</dbReference>
<dbReference type="InterPro" id="IPR029044">
    <property type="entry name" value="Nucleotide-diphossugar_trans"/>
</dbReference>
<organism evidence="13">
    <name type="scientific">viral metagenome</name>
    <dbReference type="NCBI Taxonomy" id="1070528"/>
    <lineage>
        <taxon>unclassified sequences</taxon>
        <taxon>metagenomes</taxon>
        <taxon>organismal metagenomes</taxon>
    </lineage>
</organism>
<dbReference type="GO" id="GO:0005794">
    <property type="term" value="C:Golgi apparatus"/>
    <property type="evidence" value="ECO:0007669"/>
    <property type="project" value="TreeGrafter"/>
</dbReference>
<dbReference type="InterPro" id="IPR027995">
    <property type="entry name" value="Galactosyl_T_N"/>
</dbReference>
<evidence type="ECO:0000259" key="11">
    <source>
        <dbReference type="Pfam" id="PF02709"/>
    </source>
</evidence>
<accession>A0A6C0E8M8</accession>
<dbReference type="UniPathway" id="UPA00378"/>
<evidence type="ECO:0008006" key="14">
    <source>
        <dbReference type="Google" id="ProtNLM"/>
    </source>
</evidence>
<proteinExistence type="inferred from homology"/>
<dbReference type="PANTHER" id="PTHR19300">
    <property type="entry name" value="BETA-1,4-GALACTOSYLTRANSFERASE"/>
    <property type="match status" value="1"/>
</dbReference>
<comment type="pathway">
    <text evidence="2">Protein modification; protein glycosylation.</text>
</comment>
<sequence>MTIPKIVFIVPYRDREQQKFFFNKHMSYILENHDPSEYEIYFSHQCDNRTFNRGAMKNIGFLAMKHKYPNDYKKITFVFNDVDTIPYKKLFDYETTEGTIKHFYGFKFALGGIVSITGSDFEKMNGFPCYWGWGHEDNSLLQRSRRSQLRIDRDIFYELGDPNILHLFDGMDRIVTGLESKRFVNDNGYDGIKTIRNLHTTISIDSEFKHTYFINAEQFDTFIPYNGDNYYKVDLRDTQQKQLKQITNQRNIPVVTKSQEQPHNHFKSRFSLF</sequence>
<feature type="domain" description="Galactosyltransferase C-terminal" evidence="11">
    <location>
        <begin position="109"/>
        <end position="153"/>
    </location>
</feature>
<dbReference type="SUPFAM" id="SSF53448">
    <property type="entry name" value="Nucleotide-diphospho-sugar transferases"/>
    <property type="match status" value="1"/>
</dbReference>
<dbReference type="InterPro" id="IPR003859">
    <property type="entry name" value="Galactosyl_T"/>
</dbReference>
<evidence type="ECO:0000256" key="5">
    <source>
        <dbReference type="ARBA" id="ARBA00022679"/>
    </source>
</evidence>
<dbReference type="GO" id="GO:0016020">
    <property type="term" value="C:membrane"/>
    <property type="evidence" value="ECO:0007669"/>
    <property type="project" value="UniProtKB-SubCell"/>
</dbReference>
<evidence type="ECO:0000256" key="8">
    <source>
        <dbReference type="ARBA" id="ARBA00022989"/>
    </source>
</evidence>
<evidence type="ECO:0000256" key="3">
    <source>
        <dbReference type="ARBA" id="ARBA00005735"/>
    </source>
</evidence>
<evidence type="ECO:0000313" key="13">
    <source>
        <dbReference type="EMBL" id="QHT23775.1"/>
    </source>
</evidence>
<keyword evidence="5" id="KW-0808">Transferase</keyword>
<keyword evidence="7" id="KW-0735">Signal-anchor</keyword>
<dbReference type="GO" id="GO:0005975">
    <property type="term" value="P:carbohydrate metabolic process"/>
    <property type="evidence" value="ECO:0007669"/>
    <property type="project" value="InterPro"/>
</dbReference>
<evidence type="ECO:0000256" key="4">
    <source>
        <dbReference type="ARBA" id="ARBA00022676"/>
    </source>
</evidence>
<name>A0A6C0E8M8_9ZZZZ</name>
<evidence type="ECO:0000256" key="6">
    <source>
        <dbReference type="ARBA" id="ARBA00022692"/>
    </source>
</evidence>
<dbReference type="PANTHER" id="PTHR19300:SF57">
    <property type="entry name" value="BETA-1,4-N-ACETYLGALACTOSAMINYLTRANSFERASE"/>
    <property type="match status" value="1"/>
</dbReference>
<dbReference type="EMBL" id="MN739735">
    <property type="protein sequence ID" value="QHT23775.1"/>
    <property type="molecule type" value="Genomic_DNA"/>
</dbReference>